<proteinExistence type="predicted"/>
<gene>
    <name evidence="1" type="ORF">GH714_037638</name>
</gene>
<name>A0A6A6L7X5_HEVBR</name>
<dbReference type="AlphaFoldDB" id="A0A6A6L7X5"/>
<organism evidence="1 2">
    <name type="scientific">Hevea brasiliensis</name>
    <name type="common">Para rubber tree</name>
    <name type="synonym">Siphonia brasiliensis</name>
    <dbReference type="NCBI Taxonomy" id="3981"/>
    <lineage>
        <taxon>Eukaryota</taxon>
        <taxon>Viridiplantae</taxon>
        <taxon>Streptophyta</taxon>
        <taxon>Embryophyta</taxon>
        <taxon>Tracheophyta</taxon>
        <taxon>Spermatophyta</taxon>
        <taxon>Magnoliopsida</taxon>
        <taxon>eudicotyledons</taxon>
        <taxon>Gunneridae</taxon>
        <taxon>Pentapetalae</taxon>
        <taxon>rosids</taxon>
        <taxon>fabids</taxon>
        <taxon>Malpighiales</taxon>
        <taxon>Euphorbiaceae</taxon>
        <taxon>Crotonoideae</taxon>
        <taxon>Micrandreae</taxon>
        <taxon>Hevea</taxon>
    </lineage>
</organism>
<accession>A0A6A6L7X5</accession>
<comment type="caution">
    <text evidence="1">The sequence shown here is derived from an EMBL/GenBank/DDBJ whole genome shotgun (WGS) entry which is preliminary data.</text>
</comment>
<dbReference type="PANTHER" id="PTHR11439:SF502">
    <property type="entry name" value="SECRETED RXLR EFFECTOR PROTEIN 161-LIKE"/>
    <property type="match status" value="1"/>
</dbReference>
<protein>
    <recommendedName>
        <fullName evidence="3">Reverse transcriptase Ty1/copia-type domain-containing protein</fullName>
    </recommendedName>
</protein>
<evidence type="ECO:0000313" key="1">
    <source>
        <dbReference type="EMBL" id="KAF2296378.1"/>
    </source>
</evidence>
<reference evidence="1 2" key="1">
    <citation type="journal article" date="2020" name="Mol. Plant">
        <title>The Chromosome-Based Rubber Tree Genome Provides New Insights into Spurge Genome Evolution and Rubber Biosynthesis.</title>
        <authorList>
            <person name="Liu J."/>
            <person name="Shi C."/>
            <person name="Shi C.C."/>
            <person name="Li W."/>
            <person name="Zhang Q.J."/>
            <person name="Zhang Y."/>
            <person name="Li K."/>
            <person name="Lu H.F."/>
            <person name="Shi C."/>
            <person name="Zhu S.T."/>
            <person name="Xiao Z.Y."/>
            <person name="Nan H."/>
            <person name="Yue Y."/>
            <person name="Zhu X.G."/>
            <person name="Wu Y."/>
            <person name="Hong X.N."/>
            <person name="Fan G.Y."/>
            <person name="Tong Y."/>
            <person name="Zhang D."/>
            <person name="Mao C.L."/>
            <person name="Liu Y.L."/>
            <person name="Hao S.J."/>
            <person name="Liu W.Q."/>
            <person name="Lv M.Q."/>
            <person name="Zhang H.B."/>
            <person name="Liu Y."/>
            <person name="Hu-Tang G.R."/>
            <person name="Wang J.P."/>
            <person name="Wang J.H."/>
            <person name="Sun Y.H."/>
            <person name="Ni S.B."/>
            <person name="Chen W.B."/>
            <person name="Zhang X.C."/>
            <person name="Jiao Y.N."/>
            <person name="Eichler E.E."/>
            <person name="Li G.H."/>
            <person name="Liu X."/>
            <person name="Gao L.Z."/>
        </authorList>
    </citation>
    <scope>NUCLEOTIDE SEQUENCE [LARGE SCALE GENOMIC DNA]</scope>
    <source>
        <strain evidence="2">cv. GT1</strain>
        <tissue evidence="1">Leaf</tissue>
    </source>
</reference>
<dbReference type="PANTHER" id="PTHR11439">
    <property type="entry name" value="GAG-POL-RELATED RETROTRANSPOSON"/>
    <property type="match status" value="1"/>
</dbReference>
<sequence length="155" mass="17035">MDQCKSVAAPLVVNEKLSKNDGIEKAEAIEYRSLIGSLLYLTTTRPDLMYSTSLLSRCEDLKLEGYVDSDWAGCMDDMRSTSGCVFSLGSGPFSWNSKKQEVVAQSTAEAEYISAAANQSIWLRKLLNDLANEQVEPTVIWCDNKSVIAIASNPI</sequence>
<dbReference type="CDD" id="cd09272">
    <property type="entry name" value="RNase_HI_RT_Ty1"/>
    <property type="match status" value="1"/>
</dbReference>
<evidence type="ECO:0000313" key="2">
    <source>
        <dbReference type="Proteomes" id="UP000467840"/>
    </source>
</evidence>
<dbReference type="Proteomes" id="UP000467840">
    <property type="component" value="Chromosome 7"/>
</dbReference>
<dbReference type="EMBL" id="JAAGAX010000013">
    <property type="protein sequence ID" value="KAF2296378.1"/>
    <property type="molecule type" value="Genomic_DNA"/>
</dbReference>
<evidence type="ECO:0008006" key="3">
    <source>
        <dbReference type="Google" id="ProtNLM"/>
    </source>
</evidence>
<keyword evidence="2" id="KW-1185">Reference proteome</keyword>